<name>B3E1E3_METI4</name>
<evidence type="ECO:0000313" key="2">
    <source>
        <dbReference type="Proteomes" id="UP000009149"/>
    </source>
</evidence>
<dbReference type="Proteomes" id="UP000009149">
    <property type="component" value="Chromosome"/>
</dbReference>
<dbReference type="AlphaFoldDB" id="B3E1E3"/>
<sequence>MREILQLCIENNIAKNYGSSIFLFEKFKWSSFYKHKWFLVDDGIEGMISSLKKFLHSF</sequence>
<gene>
    <name evidence="1" type="ordered locus">Minf_2466</name>
</gene>
<evidence type="ECO:0000313" key="1">
    <source>
        <dbReference type="EMBL" id="ACD84520.1"/>
    </source>
</evidence>
<dbReference type="STRING" id="481448.Minf_2466"/>
<dbReference type="HOGENOM" id="CLU_2974269_0_0_0"/>
<accession>B3E1E3</accession>
<proteinExistence type="predicted"/>
<protein>
    <submittedName>
        <fullName evidence="1">Uncharacterized protein</fullName>
    </submittedName>
</protein>
<dbReference type="EMBL" id="CP000975">
    <property type="protein sequence ID" value="ACD84520.1"/>
    <property type="molecule type" value="Genomic_DNA"/>
</dbReference>
<organism evidence="1 2">
    <name type="scientific">Methylacidiphilum infernorum (isolate V4)</name>
    <name type="common">Methylokorus infernorum (strain V4)</name>
    <dbReference type="NCBI Taxonomy" id="481448"/>
    <lineage>
        <taxon>Bacteria</taxon>
        <taxon>Pseudomonadati</taxon>
        <taxon>Verrucomicrobiota</taxon>
        <taxon>Methylacidiphilae</taxon>
        <taxon>Methylacidiphilales</taxon>
        <taxon>Methylacidiphilaceae</taxon>
        <taxon>Methylacidiphilum (ex Ratnadevi et al. 2023)</taxon>
    </lineage>
</organism>
<reference evidence="1 2" key="1">
    <citation type="journal article" date="2008" name="Biol. Direct">
        <title>Complete genome sequence of the extremely acidophilic methanotroph isolate V4, Methylacidiphilum infernorum, a representative of the bacterial phylum Verrucomicrobia.</title>
        <authorList>
            <person name="Hou S."/>
            <person name="Makarova K.S."/>
            <person name="Saw J.H."/>
            <person name="Senin P."/>
            <person name="Ly B.V."/>
            <person name="Zhou Z."/>
            <person name="Ren Y."/>
            <person name="Wang J."/>
            <person name="Galperin M.Y."/>
            <person name="Omelchenko M.V."/>
            <person name="Wolf Y.I."/>
            <person name="Yutin N."/>
            <person name="Koonin E.V."/>
            <person name="Stott M.B."/>
            <person name="Mountain B.W."/>
            <person name="Crowe M.A."/>
            <person name="Smirnova A.V."/>
            <person name="Dunfield P.F."/>
            <person name="Feng L."/>
            <person name="Wang L."/>
            <person name="Alam M."/>
        </authorList>
    </citation>
    <scope>NUCLEOTIDE SEQUENCE [LARGE SCALE GENOMIC DNA]</scope>
    <source>
        <strain evidence="2">Isolate V4</strain>
    </source>
</reference>
<dbReference type="KEGG" id="min:Minf_2466"/>